<comment type="cofactor">
    <cofactor evidence="1">
        <name>[4Fe-4S] cluster</name>
        <dbReference type="ChEBI" id="CHEBI:49883"/>
    </cofactor>
</comment>
<name>A0ABQ3QSJ0_9ACTN</name>
<gene>
    <name evidence="6" type="ORF">Sviol_46490</name>
</gene>
<evidence type="ECO:0000256" key="2">
    <source>
        <dbReference type="ARBA" id="ARBA00022485"/>
    </source>
</evidence>
<evidence type="ECO:0000256" key="5">
    <source>
        <dbReference type="ARBA" id="ARBA00023014"/>
    </source>
</evidence>
<keyword evidence="4" id="KW-0408">Iron</keyword>
<keyword evidence="5" id="KW-0411">Iron-sulfur</keyword>
<evidence type="ECO:0000256" key="3">
    <source>
        <dbReference type="ARBA" id="ARBA00022723"/>
    </source>
</evidence>
<proteinExistence type="predicted"/>
<reference evidence="6" key="1">
    <citation type="submission" date="2024-05" db="EMBL/GenBank/DDBJ databases">
        <title>Whole genome shotgun sequence of Streptomyces violascens NBRC 12920.</title>
        <authorList>
            <person name="Komaki H."/>
            <person name="Tamura T."/>
        </authorList>
    </citation>
    <scope>NUCLEOTIDE SEQUENCE</scope>
    <source>
        <strain evidence="6">NBRC 12920</strain>
    </source>
</reference>
<evidence type="ECO:0008006" key="8">
    <source>
        <dbReference type="Google" id="ProtNLM"/>
    </source>
</evidence>
<sequence length="384" mass="40028">MNRSVRLESFDHVPVGSGVAIVARSWTHPERGRIDCPAHPMLVAAAERAGVAVRSADLDVGLPATSRAPGMGRLFALSYQAPEKHHLGLAIAAHPTDSRAAAWAREEITRWRPALRTRRVLLLGPLARATAGSPRPASPVTAGVPAQPGVPDALWRACGCPVRNRCDAVKGAAAAVRSYLASGDEVLLVGEPVSPADACVTPTVGQDGGVRTVRSPQDAACLRVRDQNRLAFVVAPGSATDQIAGILGVLRTRFPRLRGQHPDGWCYTMTDLLATSRSVLAESDTVLLAGDAETPHTAAVRASGCGTPAHRIRGLNDLFVHHIDAPTIALTGSHTAVGELVLRVLSGLGPLSTVERTTRTRVGGECVASAVATGNNGAVGRSAD</sequence>
<evidence type="ECO:0000313" key="6">
    <source>
        <dbReference type="EMBL" id="GHI40241.1"/>
    </source>
</evidence>
<dbReference type="InterPro" id="IPR003451">
    <property type="entry name" value="LytB/IspH"/>
</dbReference>
<evidence type="ECO:0000313" key="7">
    <source>
        <dbReference type="Proteomes" id="UP001050808"/>
    </source>
</evidence>
<protein>
    <recommendedName>
        <fullName evidence="8">4-hydroxy-3-methylbut-2-enyl diphosphate reductase</fullName>
    </recommendedName>
</protein>
<dbReference type="Proteomes" id="UP001050808">
    <property type="component" value="Unassembled WGS sequence"/>
</dbReference>
<accession>A0ABQ3QSJ0</accession>
<keyword evidence="2" id="KW-0004">4Fe-4S</keyword>
<keyword evidence="3" id="KW-0479">Metal-binding</keyword>
<organism evidence="6 7">
    <name type="scientific">Streptomyces violascens</name>
    <dbReference type="NCBI Taxonomy" id="67381"/>
    <lineage>
        <taxon>Bacteria</taxon>
        <taxon>Bacillati</taxon>
        <taxon>Actinomycetota</taxon>
        <taxon>Actinomycetes</taxon>
        <taxon>Kitasatosporales</taxon>
        <taxon>Streptomycetaceae</taxon>
        <taxon>Streptomyces</taxon>
    </lineage>
</organism>
<comment type="caution">
    <text evidence="6">The sequence shown here is derived from an EMBL/GenBank/DDBJ whole genome shotgun (WGS) entry which is preliminary data.</text>
</comment>
<evidence type="ECO:0000256" key="1">
    <source>
        <dbReference type="ARBA" id="ARBA00001966"/>
    </source>
</evidence>
<dbReference type="Pfam" id="PF02401">
    <property type="entry name" value="LYTB"/>
    <property type="match status" value="1"/>
</dbReference>
<evidence type="ECO:0000256" key="4">
    <source>
        <dbReference type="ARBA" id="ARBA00023004"/>
    </source>
</evidence>
<keyword evidence="7" id="KW-1185">Reference proteome</keyword>
<dbReference type="EMBL" id="BNDY01000017">
    <property type="protein sequence ID" value="GHI40241.1"/>
    <property type="molecule type" value="Genomic_DNA"/>
</dbReference>